<dbReference type="OMA" id="HANNIID"/>
<dbReference type="VEuPathDB" id="AmoebaDB:FDP41_012368"/>
<feature type="compositionally biased region" description="Polar residues" evidence="1">
    <location>
        <begin position="392"/>
        <end position="405"/>
    </location>
</feature>
<name>A0A6A5C3Q9_NAEFO</name>
<dbReference type="GeneID" id="68119583"/>
<dbReference type="VEuPathDB" id="AmoebaDB:NfTy_039930"/>
<dbReference type="OrthoDB" id="10324735at2759"/>
<dbReference type="VEuPathDB" id="AmoebaDB:NF0071900"/>
<dbReference type="RefSeq" id="XP_044566424.1">
    <property type="nucleotide sequence ID" value="XM_044702880.1"/>
</dbReference>
<evidence type="ECO:0000313" key="2">
    <source>
        <dbReference type="EMBL" id="KAF0981711.1"/>
    </source>
</evidence>
<accession>A0A6A5C3Q9</accession>
<comment type="caution">
    <text evidence="2">The sequence shown here is derived from an EMBL/GenBank/DDBJ whole genome shotgun (WGS) entry which is preliminary data.</text>
</comment>
<evidence type="ECO:0000256" key="1">
    <source>
        <dbReference type="SAM" id="MobiDB-lite"/>
    </source>
</evidence>
<dbReference type="AlphaFoldDB" id="A0A6A5C3Q9"/>
<dbReference type="Proteomes" id="UP000444721">
    <property type="component" value="Unassembled WGS sequence"/>
</dbReference>
<gene>
    <name evidence="2" type="ORF">FDP41_012368</name>
</gene>
<evidence type="ECO:0000313" key="3">
    <source>
        <dbReference type="Proteomes" id="UP000444721"/>
    </source>
</evidence>
<sequence length="448" mass="51339">MGHSISKSESDVGLESDNKEEERLQKLVTANEIAQYEKVILTKLSDIKNLDSLPPLVLKDLVCNLFLKESIRKCYLSLSVDELVEYIGNLLTIYENNTKSAFASFYRNSKLPSVVSELKQTPCIQLPKDNVLKVRLVLIQAPKEFSSMTVFDIYCPIIDNFSSMFPSQWYNAAFNDYENFVNTQVTNQSLKIIPAIAIGPYVLYYNSLGLVIPRRAIGEAAFMLSEIDPIACLSVNEEAVKQLSTLIFMWNTKERYSSQSNNAQHFVDHVMSLFSISLQDKSPSFVEYLTQIRASGFGDATIHFTNEFRIQFKIKRLEKTFSDRADLCTFCSKLFQRKFSKETHSDEYSLLRNFDRIFWCEISQIKKYSQIIFENQNSRSTVSAGNDHEQPHNTTPTQPFNNDTLHANNIIDVDNESSQQQQQPLVPNPFSDPNVLCPEAFKSKKSWF</sequence>
<feature type="region of interest" description="Disordered" evidence="1">
    <location>
        <begin position="380"/>
        <end position="405"/>
    </location>
</feature>
<proteinExistence type="predicted"/>
<protein>
    <submittedName>
        <fullName evidence="2">Uncharacterized protein</fullName>
    </submittedName>
</protein>
<reference evidence="2 3" key="1">
    <citation type="journal article" date="2019" name="Sci. Rep.">
        <title>Nanopore sequencing improves the draft genome of the human pathogenic amoeba Naegleria fowleri.</title>
        <authorList>
            <person name="Liechti N."/>
            <person name="Schurch N."/>
            <person name="Bruggmann R."/>
            <person name="Wittwer M."/>
        </authorList>
    </citation>
    <scope>NUCLEOTIDE SEQUENCE [LARGE SCALE GENOMIC DNA]</scope>
    <source>
        <strain evidence="2 3">ATCC 30894</strain>
    </source>
</reference>
<dbReference type="EMBL" id="VFQX01000013">
    <property type="protein sequence ID" value="KAF0981711.1"/>
    <property type="molecule type" value="Genomic_DNA"/>
</dbReference>
<organism evidence="2 3">
    <name type="scientific">Naegleria fowleri</name>
    <name type="common">Brain eating amoeba</name>
    <dbReference type="NCBI Taxonomy" id="5763"/>
    <lineage>
        <taxon>Eukaryota</taxon>
        <taxon>Discoba</taxon>
        <taxon>Heterolobosea</taxon>
        <taxon>Tetramitia</taxon>
        <taxon>Eutetramitia</taxon>
        <taxon>Vahlkampfiidae</taxon>
        <taxon>Naegleria</taxon>
    </lineage>
</organism>
<keyword evidence="3" id="KW-1185">Reference proteome</keyword>